<dbReference type="GeneID" id="9743865"/>
<dbReference type="Pfam" id="PF00535">
    <property type="entry name" value="Glycos_transf_2"/>
    <property type="match status" value="1"/>
</dbReference>
<reference evidence="9 10" key="1">
    <citation type="journal article" date="2010" name="Stand. Genomic Sci.">
        <title>Complete genome sequence of Methanoplanus petrolearius type strain (SEBR 4847).</title>
        <authorList>
            <person name="Brambilla E."/>
            <person name="Djao O.D."/>
            <person name="Daligault H."/>
            <person name="Lapidus A."/>
            <person name="Lucas S."/>
            <person name="Hammon N."/>
            <person name="Nolan M."/>
            <person name="Tice H."/>
            <person name="Cheng J.F."/>
            <person name="Han C."/>
            <person name="Tapia R."/>
            <person name="Goodwin L."/>
            <person name="Pitluck S."/>
            <person name="Liolios K."/>
            <person name="Ivanova N."/>
            <person name="Mavromatis K."/>
            <person name="Mikhailova N."/>
            <person name="Pati A."/>
            <person name="Chen A."/>
            <person name="Palaniappan K."/>
            <person name="Land M."/>
            <person name="Hauser L."/>
            <person name="Chang Y.J."/>
            <person name="Jeffries C.D."/>
            <person name="Rohde M."/>
            <person name="Spring S."/>
            <person name="Sikorski J."/>
            <person name="Goker M."/>
            <person name="Woyke T."/>
            <person name="Bristow J."/>
            <person name="Eisen J.A."/>
            <person name="Markowitz V."/>
            <person name="Hugenholtz P."/>
            <person name="Kyrpides N.C."/>
            <person name="Klenk H.P."/>
        </authorList>
    </citation>
    <scope>NUCLEOTIDE SEQUENCE [LARGE SCALE GENOMIC DNA]</scope>
    <source>
        <strain evidence="10">DSM 11571 / OCM 486 / SEBR 4847</strain>
    </source>
</reference>
<dbReference type="CDD" id="cd04187">
    <property type="entry name" value="DPM1_like_bac"/>
    <property type="match status" value="1"/>
</dbReference>
<dbReference type="KEGG" id="mpi:Mpet_1396"/>
<dbReference type="eggNOG" id="arCOG00894">
    <property type="taxonomic scope" value="Archaea"/>
</dbReference>
<dbReference type="GO" id="GO:0016757">
    <property type="term" value="F:glycosyltransferase activity"/>
    <property type="evidence" value="ECO:0007669"/>
    <property type="project" value="UniProtKB-KW"/>
</dbReference>
<dbReference type="InterPro" id="IPR029044">
    <property type="entry name" value="Nucleotide-diphossugar_trans"/>
</dbReference>
<evidence type="ECO:0000256" key="1">
    <source>
        <dbReference type="ARBA" id="ARBA00004141"/>
    </source>
</evidence>
<dbReference type="InterPro" id="IPR001173">
    <property type="entry name" value="Glyco_trans_2-like"/>
</dbReference>
<dbReference type="GO" id="GO:0005886">
    <property type="term" value="C:plasma membrane"/>
    <property type="evidence" value="ECO:0007669"/>
    <property type="project" value="TreeGrafter"/>
</dbReference>
<evidence type="ECO:0000256" key="7">
    <source>
        <dbReference type="SAM" id="Phobius"/>
    </source>
</evidence>
<evidence type="ECO:0000256" key="2">
    <source>
        <dbReference type="ARBA" id="ARBA00022676"/>
    </source>
</evidence>
<evidence type="ECO:0000313" key="10">
    <source>
        <dbReference type="Proteomes" id="UP000006565"/>
    </source>
</evidence>
<dbReference type="PANTHER" id="PTHR48090">
    <property type="entry name" value="UNDECAPRENYL-PHOSPHATE 4-DEOXY-4-FORMAMIDO-L-ARABINOSE TRANSFERASE-RELATED"/>
    <property type="match status" value="1"/>
</dbReference>
<evidence type="ECO:0000256" key="4">
    <source>
        <dbReference type="ARBA" id="ARBA00022692"/>
    </source>
</evidence>
<keyword evidence="3 9" id="KW-0808">Transferase</keyword>
<dbReference type="PANTHER" id="PTHR48090:SF1">
    <property type="entry name" value="PROPHAGE BACTOPRENOL GLUCOSYL TRANSFERASE HOMOLOG"/>
    <property type="match status" value="1"/>
</dbReference>
<evidence type="ECO:0000259" key="8">
    <source>
        <dbReference type="Pfam" id="PF00535"/>
    </source>
</evidence>
<dbReference type="EMBL" id="CP002117">
    <property type="protein sequence ID" value="ADN36156.1"/>
    <property type="molecule type" value="Genomic_DNA"/>
</dbReference>
<name>E1REY5_METP4</name>
<comment type="subcellular location">
    <subcellularLocation>
        <location evidence="1">Membrane</location>
        <topology evidence="1">Multi-pass membrane protein</topology>
    </subcellularLocation>
</comment>
<protein>
    <submittedName>
        <fullName evidence="9">Glycosyl transferase family 2</fullName>
    </submittedName>
</protein>
<accession>E1REY5</accession>
<dbReference type="Gene3D" id="3.90.550.10">
    <property type="entry name" value="Spore Coat Polysaccharide Biosynthesis Protein SpsA, Chain A"/>
    <property type="match status" value="1"/>
</dbReference>
<keyword evidence="2" id="KW-0328">Glycosyltransferase</keyword>
<keyword evidence="6 7" id="KW-0472">Membrane</keyword>
<keyword evidence="10" id="KW-1185">Reference proteome</keyword>
<evidence type="ECO:0000256" key="5">
    <source>
        <dbReference type="ARBA" id="ARBA00022989"/>
    </source>
</evidence>
<feature type="transmembrane region" description="Helical" evidence="7">
    <location>
        <begin position="276"/>
        <end position="302"/>
    </location>
</feature>
<keyword evidence="4 7" id="KW-0812">Transmembrane</keyword>
<dbReference type="SUPFAM" id="SSF53448">
    <property type="entry name" value="Nucleotide-diphospho-sugar transferases"/>
    <property type="match status" value="1"/>
</dbReference>
<dbReference type="Proteomes" id="UP000006565">
    <property type="component" value="Chromosome"/>
</dbReference>
<feature type="domain" description="Glycosyltransferase 2-like" evidence="8">
    <location>
        <begin position="13"/>
        <end position="178"/>
    </location>
</feature>
<organism evidence="9 10">
    <name type="scientific">Methanolacinia petrolearia (strain DSM 11571 / OCM 486 / SEBR 4847)</name>
    <name type="common">Methanoplanus petrolearius</name>
    <dbReference type="NCBI Taxonomy" id="679926"/>
    <lineage>
        <taxon>Archaea</taxon>
        <taxon>Methanobacteriati</taxon>
        <taxon>Methanobacteriota</taxon>
        <taxon>Stenosarchaea group</taxon>
        <taxon>Methanomicrobia</taxon>
        <taxon>Methanomicrobiales</taxon>
        <taxon>Methanomicrobiaceae</taxon>
        <taxon>Methanolacinia</taxon>
    </lineage>
</organism>
<dbReference type="RefSeq" id="WP_013329333.1">
    <property type="nucleotide sequence ID" value="NC_014507.1"/>
</dbReference>
<dbReference type="STRING" id="679926.Mpet_1396"/>
<dbReference type="HOGENOM" id="CLU_033536_0_1_2"/>
<evidence type="ECO:0000256" key="6">
    <source>
        <dbReference type="ARBA" id="ARBA00023136"/>
    </source>
</evidence>
<keyword evidence="5 7" id="KW-1133">Transmembrane helix</keyword>
<sequence length="336" mass="38526">MVINENSRKPFISVILSFKNEEDVIPELIRRLRKVLDNEYQNKYELIFVNDNSTDHSEDLLIQSAENHDDIKIITMSRTFGVSECALAGMEYASGQIVIYMDADLQDPPELIPDMIKAWRDGDDIDVVNTRRISRDGESRIKLRLTKIGYHILRRVSDIDLQVEVGDFKLLSRRAVNHLIKLKEKKPYLRGLVNWIGFNQVTIDYKREARFAGKTKFPVFGRGVINNFLNSALISFSDMPLKISFFLGVITSTVAFIMFIYVIIQKLFLLPYVTPGWTAIIAAILFLGGLQLITIGIMGLYINSIYLEAKGRPNYIIKHTFGFKNSIELESLKESY</sequence>
<dbReference type="InterPro" id="IPR050256">
    <property type="entry name" value="Glycosyltransferase_2"/>
</dbReference>
<dbReference type="CAZy" id="GT2">
    <property type="family name" value="Glycosyltransferase Family 2"/>
</dbReference>
<dbReference type="AlphaFoldDB" id="E1REY5"/>
<dbReference type="OrthoDB" id="46222at2157"/>
<evidence type="ECO:0000313" key="9">
    <source>
        <dbReference type="EMBL" id="ADN36156.1"/>
    </source>
</evidence>
<evidence type="ECO:0000256" key="3">
    <source>
        <dbReference type="ARBA" id="ARBA00022679"/>
    </source>
</evidence>
<gene>
    <name evidence="9" type="ordered locus">Mpet_1396</name>
</gene>
<proteinExistence type="predicted"/>
<feature type="transmembrane region" description="Helical" evidence="7">
    <location>
        <begin position="243"/>
        <end position="264"/>
    </location>
</feature>